<dbReference type="RefSeq" id="XP_005939679.1">
    <property type="nucleotide sequence ID" value="XM_005939617.3"/>
</dbReference>
<feature type="transmembrane region" description="Helical" evidence="1">
    <location>
        <begin position="239"/>
        <end position="259"/>
    </location>
</feature>
<keyword evidence="1" id="KW-1133">Transmembrane helix</keyword>
<reference evidence="2" key="2">
    <citation type="submission" date="2025-09" db="UniProtKB">
        <authorList>
            <consortium name="Ensembl"/>
        </authorList>
    </citation>
    <scope>IDENTIFICATION</scope>
</reference>
<keyword evidence="1" id="KW-0812">Transmembrane</keyword>
<protein>
    <submittedName>
        <fullName evidence="2">Uncharacterized LOC102306547</fullName>
    </submittedName>
</protein>
<dbReference type="OMA" id="SVWCMIC"/>
<dbReference type="PANTHER" id="PTHR15071:SF34">
    <property type="entry name" value="MRH DOMAIN-CONTAINING PROTEIN"/>
    <property type="match status" value="1"/>
</dbReference>
<dbReference type="Proteomes" id="UP000264840">
    <property type="component" value="Unplaced"/>
</dbReference>
<organism evidence="2 3">
    <name type="scientific">Haplochromis burtoni</name>
    <name type="common">Burton's mouthbrooder</name>
    <name type="synonym">Chromis burtoni</name>
    <dbReference type="NCBI Taxonomy" id="8153"/>
    <lineage>
        <taxon>Eukaryota</taxon>
        <taxon>Metazoa</taxon>
        <taxon>Chordata</taxon>
        <taxon>Craniata</taxon>
        <taxon>Vertebrata</taxon>
        <taxon>Euteleostomi</taxon>
        <taxon>Actinopterygii</taxon>
        <taxon>Neopterygii</taxon>
        <taxon>Teleostei</taxon>
        <taxon>Neoteleostei</taxon>
        <taxon>Acanthomorphata</taxon>
        <taxon>Ovalentaria</taxon>
        <taxon>Cichlomorphae</taxon>
        <taxon>Cichliformes</taxon>
        <taxon>Cichlidae</taxon>
        <taxon>African cichlids</taxon>
        <taxon>Pseudocrenilabrinae</taxon>
        <taxon>Haplochromini</taxon>
        <taxon>Haplochromis</taxon>
    </lineage>
</organism>
<reference evidence="2" key="1">
    <citation type="submission" date="2025-08" db="UniProtKB">
        <authorList>
            <consortium name="Ensembl"/>
        </authorList>
    </citation>
    <scope>IDENTIFICATION</scope>
</reference>
<dbReference type="PANTHER" id="PTHR15071">
    <property type="entry name" value="MANNOSE-6-PHOSPHATE RECEPTOR FAMILY MEMBER"/>
    <property type="match status" value="1"/>
</dbReference>
<evidence type="ECO:0000313" key="2">
    <source>
        <dbReference type="Ensembl" id="ENSHBUP00000022726.1"/>
    </source>
</evidence>
<dbReference type="GO" id="GO:0005802">
    <property type="term" value="C:trans-Golgi network"/>
    <property type="evidence" value="ECO:0007669"/>
    <property type="project" value="TreeGrafter"/>
</dbReference>
<dbReference type="AlphaFoldDB" id="A0A3Q2WBX8"/>
<evidence type="ECO:0000313" key="3">
    <source>
        <dbReference type="Proteomes" id="UP000264840"/>
    </source>
</evidence>
<keyword evidence="1" id="KW-0472">Membrane</keyword>
<sequence length="324" mass="35345">MVITFTLITFLPSPYCQLRLRYLTAHNSPLSTAAAHTASMIPNAVFLTLSVCLGLFCPTASSHGRSAKKAGCFRVNSCKCIMQNGSGVISLKAMEDADGFLGRLKPVAAGSVVPVDTEVLLSFSPCQHFSLPDDFTGSDCTDVAACLIVRDHRLGRHISQYINYGNHEGNEFYYNDTLKLLSVSYFAHNKLPMTVVHYHCNPNQSTSVNQEQSLSSREPLQMWVESLCACPNACAVGDLGVGTIFLIILSFSAAAYFLLGSCALRPFRSSSGAQISPEHSVWCMICYLFADRRPARRRDTDATDCTQDAERCSSPRPGSILQCA</sequence>
<evidence type="ECO:0000256" key="1">
    <source>
        <dbReference type="SAM" id="Phobius"/>
    </source>
</evidence>
<dbReference type="Ensembl" id="ENSHBUT00000012927.1">
    <property type="protein sequence ID" value="ENSHBUP00000022726.1"/>
    <property type="gene ID" value="ENSHBUG00000003114.1"/>
</dbReference>
<name>A0A3Q2WBX8_HAPBU</name>
<dbReference type="GeneTree" id="ENSGT00990000203759"/>
<dbReference type="GeneID" id="102306547"/>
<accession>A0A3Q2WBX8</accession>
<keyword evidence="3" id="KW-1185">Reference proteome</keyword>
<proteinExistence type="predicted"/>